<gene>
    <name evidence="2" type="ORF">PENNAL_c0105G07365</name>
</gene>
<dbReference type="EMBL" id="MOOB01000105">
    <property type="protein sequence ID" value="OQE71489.1"/>
    <property type="molecule type" value="Genomic_DNA"/>
</dbReference>
<feature type="compositionally biased region" description="Polar residues" evidence="1">
    <location>
        <begin position="58"/>
        <end position="73"/>
    </location>
</feature>
<accession>A0A1V6X8N3</accession>
<dbReference type="AlphaFoldDB" id="A0A1V6X8N3"/>
<protein>
    <submittedName>
        <fullName evidence="2">Uncharacterized protein</fullName>
    </submittedName>
</protein>
<keyword evidence="3" id="KW-1185">Reference proteome</keyword>
<dbReference type="Proteomes" id="UP000191691">
    <property type="component" value="Unassembled WGS sequence"/>
</dbReference>
<sequence>MKDEKRYSTKGEDLFLPFIFNSTSLNFTFTFAFTSPSPHLHLPLFNTFKASCLSLDPTSTPSHLNPLHLSTSPCPQPPRRKPSSVPATFSRRLSKARRGSYPHDASASTNGSYPAYDPSRGAQLKNAADRANPYRDRLERVGQRDNRNRLAAKVLAA</sequence>
<feature type="region of interest" description="Disordered" evidence="1">
    <location>
        <begin position="58"/>
        <end position="157"/>
    </location>
</feature>
<comment type="caution">
    <text evidence="2">The sequence shown here is derived from an EMBL/GenBank/DDBJ whole genome shotgun (WGS) entry which is preliminary data.</text>
</comment>
<reference evidence="3" key="1">
    <citation type="journal article" date="2017" name="Nat. Microbiol.">
        <title>Global analysis of biosynthetic gene clusters reveals vast potential of secondary metabolite production in Penicillium species.</title>
        <authorList>
            <person name="Nielsen J.C."/>
            <person name="Grijseels S."/>
            <person name="Prigent S."/>
            <person name="Ji B."/>
            <person name="Dainat J."/>
            <person name="Nielsen K.F."/>
            <person name="Frisvad J.C."/>
            <person name="Workman M."/>
            <person name="Nielsen J."/>
        </authorList>
    </citation>
    <scope>NUCLEOTIDE SEQUENCE [LARGE SCALE GENOMIC DNA]</scope>
    <source>
        <strain evidence="3">IBT 13039</strain>
    </source>
</reference>
<organism evidence="2 3">
    <name type="scientific">Penicillium nalgiovense</name>
    <dbReference type="NCBI Taxonomy" id="60175"/>
    <lineage>
        <taxon>Eukaryota</taxon>
        <taxon>Fungi</taxon>
        <taxon>Dikarya</taxon>
        <taxon>Ascomycota</taxon>
        <taxon>Pezizomycotina</taxon>
        <taxon>Eurotiomycetes</taxon>
        <taxon>Eurotiomycetidae</taxon>
        <taxon>Eurotiales</taxon>
        <taxon>Aspergillaceae</taxon>
        <taxon>Penicillium</taxon>
    </lineage>
</organism>
<proteinExistence type="predicted"/>
<name>A0A1V6X8N3_PENNA</name>
<evidence type="ECO:0000313" key="2">
    <source>
        <dbReference type="EMBL" id="OQE71489.1"/>
    </source>
</evidence>
<evidence type="ECO:0000256" key="1">
    <source>
        <dbReference type="SAM" id="MobiDB-lite"/>
    </source>
</evidence>
<evidence type="ECO:0000313" key="3">
    <source>
        <dbReference type="Proteomes" id="UP000191691"/>
    </source>
</evidence>
<feature type="compositionally biased region" description="Basic and acidic residues" evidence="1">
    <location>
        <begin position="132"/>
        <end position="148"/>
    </location>
</feature>